<dbReference type="Proteomes" id="UP001291999">
    <property type="component" value="Unassembled WGS sequence"/>
</dbReference>
<organism evidence="2 3">
    <name type="scientific">Nocardioides renjunii</name>
    <dbReference type="NCBI Taxonomy" id="3095075"/>
    <lineage>
        <taxon>Bacteria</taxon>
        <taxon>Bacillati</taxon>
        <taxon>Actinomycetota</taxon>
        <taxon>Actinomycetes</taxon>
        <taxon>Propionibacteriales</taxon>
        <taxon>Nocardioidaceae</taxon>
        <taxon>Nocardioides</taxon>
    </lineage>
</organism>
<proteinExistence type="predicted"/>
<feature type="domain" description="Virulence factor" evidence="1">
    <location>
        <begin position="9"/>
        <end position="89"/>
    </location>
</feature>
<sequence length="97" mass="10775">MTDYQVTRWRELPSMVAARSGDETVKATLAARFQEAIDEAAMRLGDTGADDYLLGWDRSPWTEADGAPAEVLERVVAELESEWPAERLTGYLDGLGR</sequence>
<accession>A0ABU5KGK4</accession>
<name>A0ABU5KGK4_9ACTN</name>
<gene>
    <name evidence="2" type="ORF">SFC79_19620</name>
</gene>
<evidence type="ECO:0000313" key="3">
    <source>
        <dbReference type="Proteomes" id="UP001291999"/>
    </source>
</evidence>
<evidence type="ECO:0000259" key="1">
    <source>
        <dbReference type="Pfam" id="PF13769"/>
    </source>
</evidence>
<protein>
    <submittedName>
        <fullName evidence="2">Virulence factor</fullName>
    </submittedName>
</protein>
<comment type="caution">
    <text evidence="2">The sequence shown here is derived from an EMBL/GenBank/DDBJ whole genome shotgun (WGS) entry which is preliminary data.</text>
</comment>
<reference evidence="2 3" key="1">
    <citation type="submission" date="2023-11" db="EMBL/GenBank/DDBJ databases">
        <title>Novel species in genus Nocardioides.</title>
        <authorList>
            <person name="Zhou H."/>
        </authorList>
    </citation>
    <scope>NUCLEOTIDE SEQUENCE [LARGE SCALE GENOMIC DNA]</scope>
    <source>
        <strain evidence="2 3">S-58</strain>
    </source>
</reference>
<dbReference type="EMBL" id="JAXQPW010000008">
    <property type="protein sequence ID" value="MDZ5663994.1"/>
    <property type="molecule type" value="Genomic_DNA"/>
</dbReference>
<dbReference type="InterPro" id="IPR025989">
    <property type="entry name" value="Virulence_F_dom"/>
</dbReference>
<keyword evidence="3" id="KW-1185">Reference proteome</keyword>
<dbReference type="Pfam" id="PF13769">
    <property type="entry name" value="Virulence_fact"/>
    <property type="match status" value="1"/>
</dbReference>
<dbReference type="RefSeq" id="WP_322425622.1">
    <property type="nucleotide sequence ID" value="NZ_JAXQPW010000008.1"/>
</dbReference>
<evidence type="ECO:0000313" key="2">
    <source>
        <dbReference type="EMBL" id="MDZ5663994.1"/>
    </source>
</evidence>